<protein>
    <recommendedName>
        <fullName evidence="1">Helitron helicase-like domain-containing protein</fullName>
    </recommendedName>
</protein>
<accession>A0A7J6VBZ6</accession>
<evidence type="ECO:0000259" key="1">
    <source>
        <dbReference type="Pfam" id="PF14214"/>
    </source>
</evidence>
<evidence type="ECO:0000313" key="2">
    <source>
        <dbReference type="EMBL" id="KAF5181750.1"/>
    </source>
</evidence>
<dbReference type="EMBL" id="JABWDY010035766">
    <property type="protein sequence ID" value="KAF5181750.1"/>
    <property type="molecule type" value="Genomic_DNA"/>
</dbReference>
<name>A0A7J6VBZ6_THATH</name>
<feature type="domain" description="Helitron helicase-like" evidence="1">
    <location>
        <begin position="45"/>
        <end position="89"/>
    </location>
</feature>
<gene>
    <name evidence="2" type="ORF">FRX31_028663</name>
</gene>
<organism evidence="2 3">
    <name type="scientific">Thalictrum thalictroides</name>
    <name type="common">Rue-anemone</name>
    <name type="synonym">Anemone thalictroides</name>
    <dbReference type="NCBI Taxonomy" id="46969"/>
    <lineage>
        <taxon>Eukaryota</taxon>
        <taxon>Viridiplantae</taxon>
        <taxon>Streptophyta</taxon>
        <taxon>Embryophyta</taxon>
        <taxon>Tracheophyta</taxon>
        <taxon>Spermatophyta</taxon>
        <taxon>Magnoliopsida</taxon>
        <taxon>Ranunculales</taxon>
        <taxon>Ranunculaceae</taxon>
        <taxon>Thalictroideae</taxon>
        <taxon>Thalictrum</taxon>
    </lineage>
</organism>
<evidence type="ECO:0000313" key="3">
    <source>
        <dbReference type="Proteomes" id="UP000554482"/>
    </source>
</evidence>
<keyword evidence="3" id="KW-1185">Reference proteome</keyword>
<proteinExistence type="predicted"/>
<dbReference type="Pfam" id="PF14214">
    <property type="entry name" value="Helitron_like_N"/>
    <property type="match status" value="1"/>
</dbReference>
<dbReference type="InterPro" id="IPR025476">
    <property type="entry name" value="Helitron_helicase-like"/>
</dbReference>
<dbReference type="OrthoDB" id="1299166at2759"/>
<sequence>MSSKEAVIDKGIELALKAAKEADKQTNQNKYGPLKIVNDGETVLKQMTESQKPDDRPDIVSRVFKIKLEQLMDNFCENHYFGKVKAEYFDVRGRNEQCIRVWRRKEQHVDD</sequence>
<comment type="caution">
    <text evidence="2">The sequence shown here is derived from an EMBL/GenBank/DDBJ whole genome shotgun (WGS) entry which is preliminary data.</text>
</comment>
<reference evidence="2 3" key="1">
    <citation type="submission" date="2020-06" db="EMBL/GenBank/DDBJ databases">
        <title>Transcriptomic and genomic resources for Thalictrum thalictroides and T. hernandezii: Facilitating candidate gene discovery in an emerging model plant lineage.</title>
        <authorList>
            <person name="Arias T."/>
            <person name="Riano-Pachon D.M."/>
            <person name="Di Stilio V.S."/>
        </authorList>
    </citation>
    <scope>NUCLEOTIDE SEQUENCE [LARGE SCALE GENOMIC DNA]</scope>
    <source>
        <strain evidence="3">cv. WT478/WT964</strain>
        <tissue evidence="2">Leaves</tissue>
    </source>
</reference>
<dbReference type="AlphaFoldDB" id="A0A7J6VBZ6"/>
<dbReference type="Proteomes" id="UP000554482">
    <property type="component" value="Unassembled WGS sequence"/>
</dbReference>